<dbReference type="Proteomes" id="UP000054279">
    <property type="component" value="Unassembled WGS sequence"/>
</dbReference>
<dbReference type="PANTHER" id="PTHR43918">
    <property type="entry name" value="ACETYLCHOLINESTERASE"/>
    <property type="match status" value="1"/>
</dbReference>
<comment type="similarity">
    <text evidence="1 3">Belongs to the type-B carboxylesterase/lipase family.</text>
</comment>
<sequence length="535" mass="58223">MTLSRSLSLLICVISLISNVNALGSQSPVIDLGYARYEGTAQSNGLDQFLGMRFAAPPLGDLRFRKPAPPANVTGVQPAKEFGPVCFGLPTPLTAALVQSQNASEDCLFINVWAPSNATSKSKLPVLFWILGGGYTLDYDSNYNGSDLVESTGNNMIFVSINYRVGPFGFLASERIQKNGDLNAGLLDQRFALQWVQDHITSFGGDPNQVVLVGDSAGAGSIALHLVAYGGQPTKLFAGAFGVSPYLPTQLRVSELEWQFDLVASRAGCEKAQDPLTCLRTKSSAELQAINVGMPYPGRTKDSNFPFSPTIDGEFLTDFPYRLFEEGRFVKVPAIFGDDTNDGTIFADNVSTPADVASFLKDQYPQLSDNNTAAINALYPLQTPNPFPSHAPYFASAAGAIGEATFICPGITISTMIAQHTKSWNYRFNILTSFQIADDIGVSHTSEISFLFGLGNAGPQELPIDQDDLSYIPIIRAYYTSFVRSLDPNAHPVNGSVFWPQFNPEKTTRLLLQVNDTRLEDIPLDQKARCEFWKG</sequence>
<dbReference type="ESTHER" id="9homo-a0a0c9tl99">
    <property type="family name" value="Fungal_carboxylesterase_lipase"/>
</dbReference>
<organism evidence="5 6">
    <name type="scientific">Sphaerobolus stellatus (strain SS14)</name>
    <dbReference type="NCBI Taxonomy" id="990650"/>
    <lineage>
        <taxon>Eukaryota</taxon>
        <taxon>Fungi</taxon>
        <taxon>Dikarya</taxon>
        <taxon>Basidiomycota</taxon>
        <taxon>Agaricomycotina</taxon>
        <taxon>Agaricomycetes</taxon>
        <taxon>Phallomycetidae</taxon>
        <taxon>Geastrales</taxon>
        <taxon>Sphaerobolaceae</taxon>
        <taxon>Sphaerobolus</taxon>
    </lineage>
</organism>
<protein>
    <recommendedName>
        <fullName evidence="3">Carboxylic ester hydrolase</fullName>
        <ecNumber evidence="3">3.1.1.-</ecNumber>
    </recommendedName>
</protein>
<accession>A0A0C9TL99</accession>
<dbReference type="InterPro" id="IPR002018">
    <property type="entry name" value="CarbesteraseB"/>
</dbReference>
<keyword evidence="3" id="KW-0732">Signal</keyword>
<feature type="chain" id="PRO_5005112107" description="Carboxylic ester hydrolase" evidence="3">
    <location>
        <begin position="23"/>
        <end position="535"/>
    </location>
</feature>
<dbReference type="InterPro" id="IPR050654">
    <property type="entry name" value="AChE-related_enzymes"/>
</dbReference>
<dbReference type="PANTHER" id="PTHR43918:SF4">
    <property type="entry name" value="CARBOXYLIC ESTER HYDROLASE"/>
    <property type="match status" value="1"/>
</dbReference>
<dbReference type="SUPFAM" id="SSF53474">
    <property type="entry name" value="alpha/beta-Hydrolases"/>
    <property type="match status" value="1"/>
</dbReference>
<reference evidence="5 6" key="1">
    <citation type="submission" date="2014-06" db="EMBL/GenBank/DDBJ databases">
        <title>Evolutionary Origins and Diversification of the Mycorrhizal Mutualists.</title>
        <authorList>
            <consortium name="DOE Joint Genome Institute"/>
            <consortium name="Mycorrhizal Genomics Consortium"/>
            <person name="Kohler A."/>
            <person name="Kuo A."/>
            <person name="Nagy L.G."/>
            <person name="Floudas D."/>
            <person name="Copeland A."/>
            <person name="Barry K.W."/>
            <person name="Cichocki N."/>
            <person name="Veneault-Fourrey C."/>
            <person name="LaButti K."/>
            <person name="Lindquist E.A."/>
            <person name="Lipzen A."/>
            <person name="Lundell T."/>
            <person name="Morin E."/>
            <person name="Murat C."/>
            <person name="Riley R."/>
            <person name="Ohm R."/>
            <person name="Sun H."/>
            <person name="Tunlid A."/>
            <person name="Henrissat B."/>
            <person name="Grigoriev I.V."/>
            <person name="Hibbett D.S."/>
            <person name="Martin F."/>
        </authorList>
    </citation>
    <scope>NUCLEOTIDE SEQUENCE [LARGE SCALE GENOMIC DNA]</scope>
    <source>
        <strain evidence="5 6">SS14</strain>
    </source>
</reference>
<gene>
    <name evidence="5" type="ORF">M422DRAFT_39988</name>
</gene>
<evidence type="ECO:0000256" key="2">
    <source>
        <dbReference type="ARBA" id="ARBA00022801"/>
    </source>
</evidence>
<dbReference type="AlphaFoldDB" id="A0A0C9TL99"/>
<evidence type="ECO:0000256" key="1">
    <source>
        <dbReference type="ARBA" id="ARBA00005964"/>
    </source>
</evidence>
<dbReference type="OrthoDB" id="408631at2759"/>
<evidence type="ECO:0000256" key="3">
    <source>
        <dbReference type="RuleBase" id="RU361235"/>
    </source>
</evidence>
<dbReference type="InterPro" id="IPR019826">
    <property type="entry name" value="Carboxylesterase_B_AS"/>
</dbReference>
<keyword evidence="6" id="KW-1185">Reference proteome</keyword>
<dbReference type="PROSITE" id="PS00941">
    <property type="entry name" value="CARBOXYLESTERASE_B_2"/>
    <property type="match status" value="1"/>
</dbReference>
<dbReference type="Pfam" id="PF00135">
    <property type="entry name" value="COesterase"/>
    <property type="match status" value="1"/>
</dbReference>
<dbReference type="PROSITE" id="PS00122">
    <property type="entry name" value="CARBOXYLESTERASE_B_1"/>
    <property type="match status" value="1"/>
</dbReference>
<dbReference type="InterPro" id="IPR029058">
    <property type="entry name" value="AB_hydrolase_fold"/>
</dbReference>
<dbReference type="EC" id="3.1.1.-" evidence="3"/>
<evidence type="ECO:0000313" key="5">
    <source>
        <dbReference type="EMBL" id="KIJ22644.1"/>
    </source>
</evidence>
<dbReference type="InterPro" id="IPR019819">
    <property type="entry name" value="Carboxylesterase_B_CS"/>
</dbReference>
<evidence type="ECO:0000313" key="6">
    <source>
        <dbReference type="Proteomes" id="UP000054279"/>
    </source>
</evidence>
<dbReference type="HOGENOM" id="CLU_006586_10_7_1"/>
<name>A0A0C9TL99_SPHS4</name>
<feature type="non-terminal residue" evidence="5">
    <location>
        <position position="535"/>
    </location>
</feature>
<dbReference type="EMBL" id="KN838040">
    <property type="protein sequence ID" value="KIJ22644.1"/>
    <property type="molecule type" value="Genomic_DNA"/>
</dbReference>
<feature type="domain" description="Carboxylesterase type B" evidence="4">
    <location>
        <begin position="27"/>
        <end position="533"/>
    </location>
</feature>
<feature type="signal peptide" evidence="3">
    <location>
        <begin position="1"/>
        <end position="22"/>
    </location>
</feature>
<proteinExistence type="inferred from homology"/>
<evidence type="ECO:0000259" key="4">
    <source>
        <dbReference type="Pfam" id="PF00135"/>
    </source>
</evidence>
<keyword evidence="2 3" id="KW-0378">Hydrolase</keyword>
<dbReference type="Gene3D" id="3.40.50.1820">
    <property type="entry name" value="alpha/beta hydrolase"/>
    <property type="match status" value="1"/>
</dbReference>
<dbReference type="GO" id="GO:0052689">
    <property type="term" value="F:carboxylic ester hydrolase activity"/>
    <property type="evidence" value="ECO:0007669"/>
    <property type="project" value="TreeGrafter"/>
</dbReference>